<feature type="site" description="Important for enzyme activity" evidence="7">
    <location>
        <position position="189"/>
    </location>
</feature>
<dbReference type="InterPro" id="IPR057254">
    <property type="entry name" value="UCH_AS"/>
</dbReference>
<dbReference type="FunFam" id="3.40.532.10:FF:000006">
    <property type="entry name" value="Ubiquitin carboxyl-terminal hydrolase"/>
    <property type="match status" value="1"/>
</dbReference>
<dbReference type="GO" id="GO:0016579">
    <property type="term" value="P:protein deubiquitination"/>
    <property type="evidence" value="ECO:0007669"/>
    <property type="project" value="TreeGrafter"/>
</dbReference>
<dbReference type="Gene3D" id="3.40.532.10">
    <property type="entry name" value="Peptidase C12, ubiquitin carboxyl-terminal hydrolase"/>
    <property type="match status" value="1"/>
</dbReference>
<evidence type="ECO:0000313" key="11">
    <source>
        <dbReference type="Proteomes" id="UP000014254"/>
    </source>
</evidence>
<name>S2J4V3_MUCC1</name>
<evidence type="ECO:0000256" key="5">
    <source>
        <dbReference type="ARBA" id="ARBA00022801"/>
    </source>
</evidence>
<dbReference type="PROSITE" id="PS52048">
    <property type="entry name" value="UCH_DOMAIN"/>
    <property type="match status" value="1"/>
</dbReference>
<gene>
    <name evidence="10" type="ORF">HMPREF1544_10103</name>
</gene>
<dbReference type="PANTHER" id="PTHR10589:SF17">
    <property type="entry name" value="UBIQUITIN CARBOXYL-TERMINAL HYDROLASE"/>
    <property type="match status" value="1"/>
</dbReference>
<dbReference type="FunCoup" id="S2J4V3">
    <property type="interactions" value="518"/>
</dbReference>
<dbReference type="Pfam" id="PF01088">
    <property type="entry name" value="Peptidase_C12"/>
    <property type="match status" value="1"/>
</dbReference>
<evidence type="ECO:0000313" key="10">
    <source>
        <dbReference type="EMBL" id="EPB83167.1"/>
    </source>
</evidence>
<evidence type="ECO:0000256" key="2">
    <source>
        <dbReference type="ARBA" id="ARBA00009326"/>
    </source>
</evidence>
<organism evidence="10 11">
    <name type="scientific">Mucor circinelloides f. circinelloides (strain 1006PhL)</name>
    <name type="common">Mucormycosis agent</name>
    <name type="synonym">Calyptromyces circinelloides</name>
    <dbReference type="NCBI Taxonomy" id="1220926"/>
    <lineage>
        <taxon>Eukaryota</taxon>
        <taxon>Fungi</taxon>
        <taxon>Fungi incertae sedis</taxon>
        <taxon>Mucoromycota</taxon>
        <taxon>Mucoromycotina</taxon>
        <taxon>Mucoromycetes</taxon>
        <taxon>Mucorales</taxon>
        <taxon>Mucorineae</taxon>
        <taxon>Mucoraceae</taxon>
        <taxon>Mucor</taxon>
    </lineage>
</organism>
<keyword evidence="11" id="KW-1185">Reference proteome</keyword>
<keyword evidence="6 7" id="KW-0788">Thiol protease</keyword>
<keyword evidence="5 7" id="KW-0378">Hydrolase</keyword>
<feature type="site" description="Transition state stabilizer" evidence="7">
    <location>
        <position position="97"/>
    </location>
</feature>
<dbReference type="PRINTS" id="PR00707">
    <property type="entry name" value="UBCTHYDRLASE"/>
</dbReference>
<evidence type="ECO:0000256" key="4">
    <source>
        <dbReference type="ARBA" id="ARBA00022786"/>
    </source>
</evidence>
<dbReference type="Proteomes" id="UP000014254">
    <property type="component" value="Unassembled WGS sequence"/>
</dbReference>
<dbReference type="InterPro" id="IPR036959">
    <property type="entry name" value="Peptidase_C12_UCH_sf"/>
</dbReference>
<dbReference type="InParanoid" id="S2J4V3"/>
<dbReference type="PROSITE" id="PS00140">
    <property type="entry name" value="UCH_1"/>
    <property type="match status" value="1"/>
</dbReference>
<protein>
    <recommendedName>
        <fullName evidence="8">Ubiquitin carboxyl-terminal hydrolase</fullName>
        <ecNumber evidence="8">3.4.19.12</ecNumber>
    </recommendedName>
</protein>
<dbReference type="InterPro" id="IPR038765">
    <property type="entry name" value="Papain-like_cys_pep_sf"/>
</dbReference>
<evidence type="ECO:0000256" key="1">
    <source>
        <dbReference type="ARBA" id="ARBA00000707"/>
    </source>
</evidence>
<dbReference type="eggNOG" id="KOG1415">
    <property type="taxonomic scope" value="Eukaryota"/>
</dbReference>
<reference evidence="11" key="1">
    <citation type="submission" date="2013-05" db="EMBL/GenBank/DDBJ databases">
        <title>The Genome sequence of Mucor circinelloides f. circinelloides 1006PhL.</title>
        <authorList>
            <consortium name="The Broad Institute Genomics Platform"/>
            <person name="Cuomo C."/>
            <person name="Earl A."/>
            <person name="Findley K."/>
            <person name="Lee S.C."/>
            <person name="Walker B."/>
            <person name="Young S."/>
            <person name="Zeng Q."/>
            <person name="Gargeya S."/>
            <person name="Fitzgerald M."/>
            <person name="Haas B."/>
            <person name="Abouelleil A."/>
            <person name="Allen A.W."/>
            <person name="Alvarado L."/>
            <person name="Arachchi H.M."/>
            <person name="Berlin A.M."/>
            <person name="Chapman S.B."/>
            <person name="Gainer-Dewar J."/>
            <person name="Goldberg J."/>
            <person name="Griggs A."/>
            <person name="Gujja S."/>
            <person name="Hansen M."/>
            <person name="Howarth C."/>
            <person name="Imamovic A."/>
            <person name="Ireland A."/>
            <person name="Larimer J."/>
            <person name="McCowan C."/>
            <person name="Murphy C."/>
            <person name="Pearson M."/>
            <person name="Poon T.W."/>
            <person name="Priest M."/>
            <person name="Roberts A."/>
            <person name="Saif S."/>
            <person name="Shea T."/>
            <person name="Sisk P."/>
            <person name="Sykes S."/>
            <person name="Wortman J."/>
            <person name="Nusbaum C."/>
            <person name="Birren B."/>
        </authorList>
    </citation>
    <scope>NUCLEOTIDE SEQUENCE [LARGE SCALE GENOMIC DNA]</scope>
    <source>
        <strain evidence="11">1006PhL</strain>
    </source>
</reference>
<dbReference type="GO" id="GO:0006511">
    <property type="term" value="P:ubiquitin-dependent protein catabolic process"/>
    <property type="evidence" value="ECO:0007669"/>
    <property type="project" value="UniProtKB-UniRule"/>
</dbReference>
<evidence type="ECO:0000256" key="6">
    <source>
        <dbReference type="ARBA" id="ARBA00022807"/>
    </source>
</evidence>
<dbReference type="SUPFAM" id="SSF54001">
    <property type="entry name" value="Cysteine proteinases"/>
    <property type="match status" value="1"/>
</dbReference>
<evidence type="ECO:0000256" key="7">
    <source>
        <dbReference type="PROSITE-ProRule" id="PRU01393"/>
    </source>
</evidence>
<dbReference type="STRING" id="1220926.S2J4V3"/>
<dbReference type="OMA" id="TCFVQAP"/>
<dbReference type="EC" id="3.4.19.12" evidence="8"/>
<proteinExistence type="inferred from homology"/>
<keyword evidence="3 7" id="KW-0645">Protease</keyword>
<comment type="similarity">
    <text evidence="2 7 8">Belongs to the peptidase C12 family.</text>
</comment>
<evidence type="ECO:0000256" key="3">
    <source>
        <dbReference type="ARBA" id="ARBA00022670"/>
    </source>
</evidence>
<accession>S2J4V3</accession>
<feature type="active site" description="Nucleophile" evidence="7">
    <location>
        <position position="103"/>
    </location>
</feature>
<dbReference type="AlphaFoldDB" id="S2J4V3"/>
<comment type="catalytic activity">
    <reaction evidence="1 7 8">
        <text>Thiol-dependent hydrolysis of ester, thioester, amide, peptide and isopeptide bonds formed by the C-terminal Gly of ubiquitin (a 76-residue protein attached to proteins as an intracellular targeting signal).</text>
        <dbReference type="EC" id="3.4.19.12"/>
    </reaction>
</comment>
<feature type="domain" description="UCH catalytic" evidence="9">
    <location>
        <begin position="13"/>
        <end position="232"/>
    </location>
</feature>
<dbReference type="InterPro" id="IPR001578">
    <property type="entry name" value="Peptidase_C12_UCH"/>
</dbReference>
<dbReference type="GO" id="GO:0005737">
    <property type="term" value="C:cytoplasm"/>
    <property type="evidence" value="ECO:0007669"/>
    <property type="project" value="TreeGrafter"/>
</dbReference>
<dbReference type="OrthoDB" id="427186at2759"/>
<evidence type="ECO:0000259" key="9">
    <source>
        <dbReference type="PROSITE" id="PS52048"/>
    </source>
</evidence>
<dbReference type="PANTHER" id="PTHR10589">
    <property type="entry name" value="UBIQUITIN CARBOXYL-TERMINAL HYDROLASE"/>
    <property type="match status" value="1"/>
</dbReference>
<dbReference type="GO" id="GO:0004843">
    <property type="term" value="F:cysteine-type deubiquitinase activity"/>
    <property type="evidence" value="ECO:0007669"/>
    <property type="project" value="UniProtKB-UniRule"/>
</dbReference>
<dbReference type="VEuPathDB" id="FungiDB:HMPREF1544_10103"/>
<sequence>MSISNDTKKPEIRWIPLESNPDVLTKIIHDHGVSRKWGFVDIFGFDDDALAAIPRPTAAIIFLFPGSPAYDDFREKDEARLALNKQTISENVIHFKQTITNACGMMALLHSLSNNSQINGDGLFKRIFDATREMTYEERGEYLESCSELAKLHHKSACSGQSHTPDIDDSCSNHYVSFVEVDGDIYELDGGRPLPVSHGKCNDFVLDTARIMKKFIERDPNDNKYSAIALAKLED</sequence>
<feature type="active site" description="Proton donor" evidence="7">
    <location>
        <position position="174"/>
    </location>
</feature>
<evidence type="ECO:0000256" key="8">
    <source>
        <dbReference type="RuleBase" id="RU361215"/>
    </source>
</evidence>
<keyword evidence="4 7" id="KW-0833">Ubl conjugation pathway</keyword>
<dbReference type="CDD" id="cd09616">
    <property type="entry name" value="Peptidase_C12_UCH_L1_L3"/>
    <property type="match status" value="1"/>
</dbReference>
<dbReference type="EMBL" id="KE124082">
    <property type="protein sequence ID" value="EPB83167.1"/>
    <property type="molecule type" value="Genomic_DNA"/>
</dbReference>